<protein>
    <submittedName>
        <fullName evidence="1">Uncharacterized protein</fullName>
    </submittedName>
</protein>
<dbReference type="EMBL" id="VSSQ01122103">
    <property type="protein sequence ID" value="MPN54157.1"/>
    <property type="molecule type" value="Genomic_DNA"/>
</dbReference>
<dbReference type="AlphaFoldDB" id="A0A645ISF2"/>
<organism evidence="1">
    <name type="scientific">bioreactor metagenome</name>
    <dbReference type="NCBI Taxonomy" id="1076179"/>
    <lineage>
        <taxon>unclassified sequences</taxon>
        <taxon>metagenomes</taxon>
        <taxon>ecological metagenomes</taxon>
    </lineage>
</organism>
<comment type="caution">
    <text evidence="1">The sequence shown here is derived from an EMBL/GenBank/DDBJ whole genome shotgun (WGS) entry which is preliminary data.</text>
</comment>
<name>A0A645ISF2_9ZZZZ</name>
<reference evidence="1" key="1">
    <citation type="submission" date="2019-08" db="EMBL/GenBank/DDBJ databases">
        <authorList>
            <person name="Kucharzyk K."/>
            <person name="Murdoch R.W."/>
            <person name="Higgins S."/>
            <person name="Loffler F."/>
        </authorList>
    </citation>
    <scope>NUCLEOTIDE SEQUENCE</scope>
</reference>
<evidence type="ECO:0000313" key="1">
    <source>
        <dbReference type="EMBL" id="MPN54157.1"/>
    </source>
</evidence>
<proteinExistence type="predicted"/>
<sequence length="167" mass="18057">MRFTTPRAVPDAMRSARAVIFVKQRIGIHHFLYIVLRVLCGDLVYPQCPLILGILERPELYIVCPCVVGGGDHYRIAVKLGAEVTQIPGPEADIELGLKQELIAVGANGQAAGDPLARILHDLHQASCADARLGLGIIMAFPGDDGGYKGPVYLKLLRELPDILIIA</sequence>
<gene>
    <name evidence="1" type="ORF">SDC9_201826</name>
</gene>
<accession>A0A645ISF2</accession>